<dbReference type="AlphaFoldDB" id="A0A0X8JQK2"/>
<comment type="similarity">
    <text evidence="2">Belongs to the RbfA family.</text>
</comment>
<dbReference type="Pfam" id="PF02033">
    <property type="entry name" value="RBFA"/>
    <property type="match status" value="1"/>
</dbReference>
<keyword evidence="1 2" id="KW-0690">Ribosome biogenesis</keyword>
<evidence type="ECO:0000313" key="3">
    <source>
        <dbReference type="EMBL" id="AMD93100.1"/>
    </source>
</evidence>
<evidence type="ECO:0000313" key="4">
    <source>
        <dbReference type="Proteomes" id="UP000063964"/>
    </source>
</evidence>
<dbReference type="PANTHER" id="PTHR33515">
    <property type="entry name" value="RIBOSOME-BINDING FACTOR A, CHLOROPLASTIC-RELATED"/>
    <property type="match status" value="1"/>
</dbReference>
<dbReference type="InterPro" id="IPR020053">
    <property type="entry name" value="Ribosome-bd_factorA_CS"/>
</dbReference>
<dbReference type="NCBIfam" id="TIGR00082">
    <property type="entry name" value="rbfA"/>
    <property type="match status" value="1"/>
</dbReference>
<sequence>MQRSTSRRAAQMSDQIMQVLALLLVQEAEDPALRLVTITGVRLNRDFSIAEVLYTHIHGREAEPEISKALLRAKGFLRTRLGRELKLRGIPELRFTWDTFLEDMVYDAPAAADS</sequence>
<dbReference type="EMBL" id="CP014230">
    <property type="protein sequence ID" value="AMD93100.1"/>
    <property type="molecule type" value="Genomic_DNA"/>
</dbReference>
<dbReference type="OrthoDB" id="307788at2"/>
<reference evidence="4" key="1">
    <citation type="submission" date="2016-02" db="EMBL/GenBank/DDBJ databases">
        <authorList>
            <person name="Holder M.E."/>
            <person name="Ajami N.J."/>
            <person name="Petrosino J.F."/>
        </authorList>
    </citation>
    <scope>NUCLEOTIDE SEQUENCE [LARGE SCALE GENOMIC DNA]</scope>
    <source>
        <strain evidence="4">DSM 12838</strain>
    </source>
</reference>
<accession>A0A0X8JQK2</accession>
<dbReference type="InterPro" id="IPR015946">
    <property type="entry name" value="KH_dom-like_a/b"/>
</dbReference>
<gene>
    <name evidence="2" type="primary">rbfA</name>
    <name evidence="3" type="ORF">AXF15_08330</name>
</gene>
<dbReference type="KEGG" id="doa:AXF15_08330"/>
<proteinExistence type="inferred from homology"/>
<dbReference type="STRING" id="888061.AXF15_08330"/>
<dbReference type="Proteomes" id="UP000063964">
    <property type="component" value="Chromosome"/>
</dbReference>
<dbReference type="SUPFAM" id="SSF89919">
    <property type="entry name" value="Ribosome-binding factor A, RbfA"/>
    <property type="match status" value="1"/>
</dbReference>
<evidence type="ECO:0000256" key="1">
    <source>
        <dbReference type="ARBA" id="ARBA00022517"/>
    </source>
</evidence>
<keyword evidence="4" id="KW-1185">Reference proteome</keyword>
<protein>
    <recommendedName>
        <fullName evidence="2">Ribosome-binding factor A</fullName>
    </recommendedName>
</protein>
<dbReference type="HAMAP" id="MF_00003">
    <property type="entry name" value="RbfA"/>
    <property type="match status" value="1"/>
</dbReference>
<dbReference type="InterPro" id="IPR023799">
    <property type="entry name" value="RbfA_dom_sf"/>
</dbReference>
<dbReference type="RefSeq" id="WP_066605920.1">
    <property type="nucleotide sequence ID" value="NZ_CP014230.1"/>
</dbReference>
<name>A0A0X8JQK2_9BACT</name>
<evidence type="ECO:0000256" key="2">
    <source>
        <dbReference type="HAMAP-Rule" id="MF_00003"/>
    </source>
</evidence>
<comment type="subunit">
    <text evidence="2">Monomer. Binds 30S ribosomal subunits, but not 50S ribosomal subunits or 70S ribosomes.</text>
</comment>
<dbReference type="PANTHER" id="PTHR33515:SF1">
    <property type="entry name" value="RIBOSOME-BINDING FACTOR A, CHLOROPLASTIC-RELATED"/>
    <property type="match status" value="1"/>
</dbReference>
<keyword evidence="2" id="KW-0963">Cytoplasm</keyword>
<dbReference type="GO" id="GO:0043024">
    <property type="term" value="F:ribosomal small subunit binding"/>
    <property type="evidence" value="ECO:0007669"/>
    <property type="project" value="TreeGrafter"/>
</dbReference>
<dbReference type="InterPro" id="IPR000238">
    <property type="entry name" value="RbfA"/>
</dbReference>
<comment type="function">
    <text evidence="2">One of several proteins that assist in the late maturation steps of the functional core of the 30S ribosomal subunit. Associates with free 30S ribosomal subunits (but not with 30S subunits that are part of 70S ribosomes or polysomes). Required for efficient processing of 16S rRNA. May interact with the 5'-terminal helix region of 16S rRNA.</text>
</comment>
<dbReference type="Gene3D" id="3.30.300.20">
    <property type="match status" value="1"/>
</dbReference>
<organism evidence="3 4">
    <name type="scientific">Desulfomicrobium orale DSM 12838</name>
    <dbReference type="NCBI Taxonomy" id="888061"/>
    <lineage>
        <taxon>Bacteria</taxon>
        <taxon>Pseudomonadati</taxon>
        <taxon>Thermodesulfobacteriota</taxon>
        <taxon>Desulfovibrionia</taxon>
        <taxon>Desulfovibrionales</taxon>
        <taxon>Desulfomicrobiaceae</taxon>
        <taxon>Desulfomicrobium</taxon>
    </lineage>
</organism>
<dbReference type="PROSITE" id="PS01319">
    <property type="entry name" value="RBFA"/>
    <property type="match status" value="1"/>
</dbReference>
<dbReference type="GO" id="GO:0005829">
    <property type="term" value="C:cytosol"/>
    <property type="evidence" value="ECO:0007669"/>
    <property type="project" value="TreeGrafter"/>
</dbReference>
<dbReference type="GO" id="GO:0030490">
    <property type="term" value="P:maturation of SSU-rRNA"/>
    <property type="evidence" value="ECO:0007669"/>
    <property type="project" value="UniProtKB-UniRule"/>
</dbReference>
<comment type="subcellular location">
    <subcellularLocation>
        <location evidence="2">Cytoplasm</location>
    </subcellularLocation>
</comment>